<protein>
    <submittedName>
        <fullName evidence="4">Glycosyltransferase</fullName>
    </submittedName>
</protein>
<dbReference type="PANTHER" id="PTHR46401:SF2">
    <property type="entry name" value="GLYCOSYLTRANSFERASE WBBK-RELATED"/>
    <property type="match status" value="1"/>
</dbReference>
<keyword evidence="1" id="KW-0808">Transferase</keyword>
<evidence type="ECO:0000259" key="3">
    <source>
        <dbReference type="Pfam" id="PF12000"/>
    </source>
</evidence>
<feature type="domain" description="Glycosyl transferase family 4" evidence="3">
    <location>
        <begin position="27"/>
        <end position="197"/>
    </location>
</feature>
<organism evidence="4 5">
    <name type="scientific">Ramlibacter terrae</name>
    <dbReference type="NCBI Taxonomy" id="2732511"/>
    <lineage>
        <taxon>Bacteria</taxon>
        <taxon>Pseudomonadati</taxon>
        <taxon>Pseudomonadota</taxon>
        <taxon>Betaproteobacteria</taxon>
        <taxon>Burkholderiales</taxon>
        <taxon>Comamonadaceae</taxon>
        <taxon>Ramlibacter</taxon>
    </lineage>
</organism>
<reference evidence="4 5" key="2">
    <citation type="submission" date="2020-05" db="EMBL/GenBank/DDBJ databases">
        <authorList>
            <person name="Khan S.A."/>
            <person name="Jeon C.O."/>
            <person name="Chun B.H."/>
        </authorList>
    </citation>
    <scope>NUCLEOTIDE SEQUENCE [LARGE SCALE GENOMIC DNA]</scope>
    <source>
        <strain evidence="4 5">H242</strain>
    </source>
</reference>
<dbReference type="EMBL" id="CP053418">
    <property type="protein sequence ID" value="QJW85817.1"/>
    <property type="molecule type" value="Genomic_DNA"/>
</dbReference>
<evidence type="ECO:0000313" key="5">
    <source>
        <dbReference type="Proteomes" id="UP000500826"/>
    </source>
</evidence>
<dbReference type="Proteomes" id="UP000500826">
    <property type="component" value="Chromosome"/>
</dbReference>
<keyword evidence="5" id="KW-1185">Reference proteome</keyword>
<dbReference type="Pfam" id="PF12000">
    <property type="entry name" value="Glyco_trans_4_3"/>
    <property type="match status" value="1"/>
</dbReference>
<dbReference type="InterPro" id="IPR022623">
    <property type="entry name" value="Glyco_trans_4"/>
</dbReference>
<dbReference type="PANTHER" id="PTHR46401">
    <property type="entry name" value="GLYCOSYLTRANSFERASE WBBK-RELATED"/>
    <property type="match status" value="1"/>
</dbReference>
<evidence type="ECO:0000313" key="4">
    <source>
        <dbReference type="EMBL" id="QJW85817.1"/>
    </source>
</evidence>
<dbReference type="SUPFAM" id="SSF53756">
    <property type="entry name" value="UDP-Glycosyltransferase/glycogen phosphorylase"/>
    <property type="match status" value="1"/>
</dbReference>
<proteinExistence type="predicted"/>
<accession>A0ABX6P8H9</accession>
<name>A0ABX6P8H9_9BURK</name>
<sequence length="409" mass="46425">MRYLFIHQNFPGQFRHAVRALADDPANEIVCVGETRNLKGRPQLHPRLRVLGYQMPAEARSRAHPYLRDYEAHVRRGQQVVRLLLQLRDANGFQPDVVVAHPGWGEALFLRDVFPHARHIQYFEFYYHGEGADVGFDPEFPATLDDQLRVRTKNSTQLQSVVQADAGLSPTAWQKSRYPIELQRKITVVHDGIDTAVVCPDPQAWVEINGQRLEAGQEIVTYVARNLEPYRGFHIFMRMLPKLQALRPNARVVIVGGDDVSYGRRLPEGQNYRQVYRKEVEGQVDWSKVFFVGKLPYGEYLKVLQISAAHVYLTYPFVLSWSALEAMSAGCLIVGSRTPPVEEVVEDGVSGVLVDFFDADALAARVAQVLADPAAYCPLRARARQVVQERYDLQAICLPRTLEIIRPRA</sequence>
<evidence type="ECO:0000259" key="2">
    <source>
        <dbReference type="Pfam" id="PF00534"/>
    </source>
</evidence>
<feature type="domain" description="Glycosyl transferase family 1" evidence="2">
    <location>
        <begin position="214"/>
        <end position="384"/>
    </location>
</feature>
<evidence type="ECO:0000256" key="1">
    <source>
        <dbReference type="ARBA" id="ARBA00022679"/>
    </source>
</evidence>
<gene>
    <name evidence="4" type="ORF">HK414_14035</name>
</gene>
<dbReference type="InterPro" id="IPR001296">
    <property type="entry name" value="Glyco_trans_1"/>
</dbReference>
<reference evidence="4 5" key="1">
    <citation type="submission" date="2020-05" db="EMBL/GenBank/DDBJ databases">
        <title>Ramlibacter rhizophilus sp. nov., isolated from rhizosphere soil of national flower Mugunghwa from South Korea.</title>
        <authorList>
            <person name="Zheng-Fei Y."/>
            <person name="Huan T."/>
        </authorList>
    </citation>
    <scope>NUCLEOTIDE SEQUENCE [LARGE SCALE GENOMIC DNA]</scope>
    <source>
        <strain evidence="4 5">H242</strain>
    </source>
</reference>
<dbReference type="CDD" id="cd03818">
    <property type="entry name" value="GT4_ExpC-like"/>
    <property type="match status" value="1"/>
</dbReference>
<dbReference type="Pfam" id="PF00534">
    <property type="entry name" value="Glycos_transf_1"/>
    <property type="match status" value="1"/>
</dbReference>
<dbReference type="Gene3D" id="3.40.50.2000">
    <property type="entry name" value="Glycogen Phosphorylase B"/>
    <property type="match status" value="1"/>
</dbReference>